<dbReference type="AlphaFoldDB" id="A0A835G5E2"/>
<dbReference type="EMBL" id="JACKWZ010000639">
    <property type="protein sequence ID" value="KAF9406102.1"/>
    <property type="molecule type" value="Genomic_DNA"/>
</dbReference>
<proteinExistence type="predicted"/>
<evidence type="ECO:0000313" key="3">
    <source>
        <dbReference type="Proteomes" id="UP000648187"/>
    </source>
</evidence>
<feature type="non-terminal residue" evidence="2">
    <location>
        <position position="261"/>
    </location>
</feature>
<organism evidence="2 3">
    <name type="scientific">Spodoptera exigua</name>
    <name type="common">Beet armyworm</name>
    <name type="synonym">Noctua fulgens</name>
    <dbReference type="NCBI Taxonomy" id="7107"/>
    <lineage>
        <taxon>Eukaryota</taxon>
        <taxon>Metazoa</taxon>
        <taxon>Ecdysozoa</taxon>
        <taxon>Arthropoda</taxon>
        <taxon>Hexapoda</taxon>
        <taxon>Insecta</taxon>
        <taxon>Pterygota</taxon>
        <taxon>Neoptera</taxon>
        <taxon>Endopterygota</taxon>
        <taxon>Lepidoptera</taxon>
        <taxon>Glossata</taxon>
        <taxon>Ditrysia</taxon>
        <taxon>Noctuoidea</taxon>
        <taxon>Noctuidae</taxon>
        <taxon>Amphipyrinae</taxon>
        <taxon>Spodoptera</taxon>
    </lineage>
</organism>
<protein>
    <submittedName>
        <fullName evidence="2">Uncharacterized protein</fullName>
    </submittedName>
</protein>
<feature type="compositionally biased region" description="Basic and acidic residues" evidence="1">
    <location>
        <begin position="100"/>
        <end position="109"/>
    </location>
</feature>
<reference evidence="2" key="1">
    <citation type="submission" date="2020-08" db="EMBL/GenBank/DDBJ databases">
        <title>Spodoptera exigua strain:BAW_Kor-Di-RS1 Genome sequencing and assembly.</title>
        <authorList>
            <person name="Kim J."/>
            <person name="Nam H.Y."/>
            <person name="Kwon M."/>
            <person name="Choi J.H."/>
            <person name="Cho S.R."/>
            <person name="Kim G.-H."/>
        </authorList>
    </citation>
    <scope>NUCLEOTIDE SEQUENCE</scope>
    <source>
        <strain evidence="2">BAW_Kor-Di-RS1</strain>
        <tissue evidence="2">Whole-body</tissue>
    </source>
</reference>
<comment type="caution">
    <text evidence="2">The sequence shown here is derived from an EMBL/GenBank/DDBJ whole genome shotgun (WGS) entry which is preliminary data.</text>
</comment>
<keyword evidence="3" id="KW-1185">Reference proteome</keyword>
<evidence type="ECO:0000256" key="1">
    <source>
        <dbReference type="SAM" id="MobiDB-lite"/>
    </source>
</evidence>
<gene>
    <name evidence="2" type="ORF">HW555_013408</name>
</gene>
<name>A0A835G5E2_SPOEX</name>
<feature type="region of interest" description="Disordered" evidence="1">
    <location>
        <begin position="91"/>
        <end position="113"/>
    </location>
</feature>
<sequence length="261" mass="30030">MTQKIVQIKFLFGIREDLKEKWCREAKAECFKIYRMYCCEDHLEPREDLINYYQCKLLNEEPKLKRSALLRNIGQDTNEGLSELNKLLLQPPSTSRPLKRKCDDFDKSKSSTTPNKSKLFKRIEDIPMPSTSTCSTVAINIDAATQCEIKMVDKSTNYKSRKQPANITTTDILQSSQETSSAATPSLFVINKPRMYFGLPKQFIWLIDHIVEKSTAKIDNLHIIVTLLKIKQNDSLERISDQFNISRTKLSSMILTGIEVL</sequence>
<accession>A0A835G5E2</accession>
<dbReference type="Proteomes" id="UP000648187">
    <property type="component" value="Unassembled WGS sequence"/>
</dbReference>
<evidence type="ECO:0000313" key="2">
    <source>
        <dbReference type="EMBL" id="KAF9406102.1"/>
    </source>
</evidence>